<proteinExistence type="inferred from homology"/>
<evidence type="ECO:0000256" key="7">
    <source>
        <dbReference type="ARBA" id="ARBA00023137"/>
    </source>
</evidence>
<dbReference type="EC" id="2.7.10.2" evidence="2"/>
<evidence type="ECO:0000256" key="5">
    <source>
        <dbReference type="ARBA" id="ARBA00022777"/>
    </source>
</evidence>
<evidence type="ECO:0000256" key="1">
    <source>
        <dbReference type="ARBA" id="ARBA00007316"/>
    </source>
</evidence>
<sequence>MDLWKLLEKQDIEGLNEAAITGRLDDHLYMYHMPYSYTAEQIRKIRTYLFHMPDKTPPRILMVTSALPSEGKTVIASNLAISIAKGEDQHVLLVECDLRKPSMYTLFKYPPSKGVAEILQGTANVAECLIKTPIDKLTILPAAKESPANPSELLESKKMSQLIQELAQRYTDRFLIIDTSPIQATVDPKIIADQVEGIIVVARYRYTRESDFRMALESLPRNKILGTVLNAVDELPAKKYKYKKYNYHKYY</sequence>
<evidence type="ECO:0000256" key="4">
    <source>
        <dbReference type="ARBA" id="ARBA00022741"/>
    </source>
</evidence>
<keyword evidence="4" id="KW-0547">Nucleotide-binding</keyword>
<dbReference type="AlphaFoldDB" id="A0A485M308"/>
<dbReference type="GO" id="GO:0005524">
    <property type="term" value="F:ATP binding"/>
    <property type="evidence" value="ECO:0007669"/>
    <property type="project" value="UniProtKB-KW"/>
</dbReference>
<feature type="domain" description="AAA" evidence="9">
    <location>
        <begin position="71"/>
        <end position="192"/>
    </location>
</feature>
<evidence type="ECO:0000256" key="2">
    <source>
        <dbReference type="ARBA" id="ARBA00011903"/>
    </source>
</evidence>
<comment type="catalytic activity">
    <reaction evidence="8">
        <text>L-tyrosyl-[protein] + ATP = O-phospho-L-tyrosyl-[protein] + ADP + H(+)</text>
        <dbReference type="Rhea" id="RHEA:10596"/>
        <dbReference type="Rhea" id="RHEA-COMP:10136"/>
        <dbReference type="Rhea" id="RHEA-COMP:20101"/>
        <dbReference type="ChEBI" id="CHEBI:15378"/>
        <dbReference type="ChEBI" id="CHEBI:30616"/>
        <dbReference type="ChEBI" id="CHEBI:46858"/>
        <dbReference type="ChEBI" id="CHEBI:61978"/>
        <dbReference type="ChEBI" id="CHEBI:456216"/>
        <dbReference type="EC" id="2.7.10.2"/>
    </reaction>
</comment>
<dbReference type="GO" id="GO:0004715">
    <property type="term" value="F:non-membrane spanning protein tyrosine kinase activity"/>
    <property type="evidence" value="ECO:0007669"/>
    <property type="project" value="UniProtKB-EC"/>
</dbReference>
<dbReference type="InterPro" id="IPR005702">
    <property type="entry name" value="Wzc-like_C"/>
</dbReference>
<protein>
    <recommendedName>
        <fullName evidence="2">non-specific protein-tyrosine kinase</fullName>
        <ecNumber evidence="2">2.7.10.2</ecNumber>
    </recommendedName>
</protein>
<keyword evidence="3 10" id="KW-0808">Transferase</keyword>
<name>A0A485M308_9ZZZZ</name>
<accession>A0A485M308</accession>
<keyword evidence="5 10" id="KW-0418">Kinase</keyword>
<keyword evidence="7" id="KW-0829">Tyrosine-protein kinase</keyword>
<dbReference type="Pfam" id="PF13614">
    <property type="entry name" value="AAA_31"/>
    <property type="match status" value="1"/>
</dbReference>
<dbReference type="NCBIfam" id="TIGR01007">
    <property type="entry name" value="eps_fam"/>
    <property type="match status" value="1"/>
</dbReference>
<organism evidence="10">
    <name type="scientific">anaerobic digester metagenome</name>
    <dbReference type="NCBI Taxonomy" id="1263854"/>
    <lineage>
        <taxon>unclassified sequences</taxon>
        <taxon>metagenomes</taxon>
        <taxon>ecological metagenomes</taxon>
    </lineage>
</organism>
<evidence type="ECO:0000259" key="9">
    <source>
        <dbReference type="Pfam" id="PF13614"/>
    </source>
</evidence>
<keyword evidence="6" id="KW-0067">ATP-binding</keyword>
<evidence type="ECO:0000256" key="3">
    <source>
        <dbReference type="ARBA" id="ARBA00022679"/>
    </source>
</evidence>
<dbReference type="GO" id="GO:0005886">
    <property type="term" value="C:plasma membrane"/>
    <property type="evidence" value="ECO:0007669"/>
    <property type="project" value="TreeGrafter"/>
</dbReference>
<dbReference type="InterPro" id="IPR050445">
    <property type="entry name" value="Bact_polysacc_biosynth/exp"/>
</dbReference>
<gene>
    <name evidence="10" type="primary">wzc</name>
    <name evidence="10" type="ORF">SCFA_560017</name>
</gene>
<evidence type="ECO:0000313" key="10">
    <source>
        <dbReference type="EMBL" id="VFU16797.1"/>
    </source>
</evidence>
<dbReference type="CDD" id="cd05387">
    <property type="entry name" value="BY-kinase"/>
    <property type="match status" value="1"/>
</dbReference>
<dbReference type="PANTHER" id="PTHR32309">
    <property type="entry name" value="TYROSINE-PROTEIN KINASE"/>
    <property type="match status" value="1"/>
</dbReference>
<dbReference type="EMBL" id="CAADRM010000121">
    <property type="protein sequence ID" value="VFU16797.1"/>
    <property type="molecule type" value="Genomic_DNA"/>
</dbReference>
<comment type="similarity">
    <text evidence="1">Belongs to the CpsD/CapB family.</text>
</comment>
<evidence type="ECO:0000256" key="6">
    <source>
        <dbReference type="ARBA" id="ARBA00022840"/>
    </source>
</evidence>
<dbReference type="SUPFAM" id="SSF52540">
    <property type="entry name" value="P-loop containing nucleoside triphosphate hydrolases"/>
    <property type="match status" value="1"/>
</dbReference>
<dbReference type="InterPro" id="IPR025669">
    <property type="entry name" value="AAA_dom"/>
</dbReference>
<evidence type="ECO:0000256" key="8">
    <source>
        <dbReference type="ARBA" id="ARBA00051245"/>
    </source>
</evidence>
<dbReference type="Gene3D" id="3.40.50.300">
    <property type="entry name" value="P-loop containing nucleotide triphosphate hydrolases"/>
    <property type="match status" value="1"/>
</dbReference>
<reference evidence="10" key="1">
    <citation type="submission" date="2019-03" db="EMBL/GenBank/DDBJ databases">
        <authorList>
            <person name="Hao L."/>
        </authorList>
    </citation>
    <scope>NUCLEOTIDE SEQUENCE</scope>
</reference>
<dbReference type="InterPro" id="IPR027417">
    <property type="entry name" value="P-loop_NTPase"/>
</dbReference>
<dbReference type="PANTHER" id="PTHR32309:SF13">
    <property type="entry name" value="FERRIC ENTEROBACTIN TRANSPORT PROTEIN FEPE"/>
    <property type="match status" value="1"/>
</dbReference>